<protein>
    <submittedName>
        <fullName evidence="10">Monosaccharide ABC transporter ATP-binding protein, CUT2 family</fullName>
    </submittedName>
</protein>
<keyword evidence="2" id="KW-0813">Transport</keyword>
<evidence type="ECO:0000313" key="11">
    <source>
        <dbReference type="Proteomes" id="UP000008178"/>
    </source>
</evidence>
<accession>G2T290</accession>
<proteinExistence type="predicted"/>
<evidence type="ECO:0000256" key="8">
    <source>
        <dbReference type="ARBA" id="ARBA00023136"/>
    </source>
</evidence>
<evidence type="ECO:0000256" key="4">
    <source>
        <dbReference type="ARBA" id="ARBA00022737"/>
    </source>
</evidence>
<dbReference type="HOGENOM" id="CLU_000604_92_3_9"/>
<evidence type="ECO:0000256" key="2">
    <source>
        <dbReference type="ARBA" id="ARBA00022448"/>
    </source>
</evidence>
<organism evidence="10 11">
    <name type="scientific">Roseburia hominis (strain DSM 16839 / JCM 17582 / NCIMB 14029 / A2-183)</name>
    <dbReference type="NCBI Taxonomy" id="585394"/>
    <lineage>
        <taxon>Bacteria</taxon>
        <taxon>Bacillati</taxon>
        <taxon>Bacillota</taxon>
        <taxon>Clostridia</taxon>
        <taxon>Lachnospirales</taxon>
        <taxon>Lachnospiraceae</taxon>
        <taxon>Roseburia</taxon>
    </lineage>
</organism>
<evidence type="ECO:0000256" key="1">
    <source>
        <dbReference type="ARBA" id="ARBA00004202"/>
    </source>
</evidence>
<dbReference type="eggNOG" id="COG1129">
    <property type="taxonomic scope" value="Bacteria"/>
</dbReference>
<dbReference type="KEGG" id="rho:RHOM_04565"/>
<name>G2T290_ROSHA</name>
<dbReference type="STRING" id="585394.RHOM_04565"/>
<dbReference type="PANTHER" id="PTHR43790">
    <property type="entry name" value="CARBOHYDRATE TRANSPORT ATP-BINDING PROTEIN MG119-RELATED"/>
    <property type="match status" value="1"/>
</dbReference>
<feature type="domain" description="ABC transporter" evidence="9">
    <location>
        <begin position="17"/>
        <end position="253"/>
    </location>
</feature>
<dbReference type="SUPFAM" id="SSF52540">
    <property type="entry name" value="P-loop containing nucleoside triphosphate hydrolases"/>
    <property type="match status" value="2"/>
</dbReference>
<keyword evidence="11" id="KW-1185">Reference proteome</keyword>
<evidence type="ECO:0000256" key="3">
    <source>
        <dbReference type="ARBA" id="ARBA00022475"/>
    </source>
</evidence>
<dbReference type="SMART" id="SM00382">
    <property type="entry name" value="AAA"/>
    <property type="match status" value="2"/>
</dbReference>
<dbReference type="FunFam" id="3.40.50.300:FF:000127">
    <property type="entry name" value="Ribose import ATP-binding protein RbsA"/>
    <property type="match status" value="1"/>
</dbReference>
<keyword evidence="3" id="KW-1003">Cell membrane</keyword>
<sequence length="512" mass="56908">MIKDDHFGRMELFMSLLEMNGICKSFNGIQVLKEVSLRVEAGEVHALLGENGAGKSTLMNILTGVHDKDAGTVVFDGKEMKNISVKSSENAGIAFVHQELNLFNDLKVYENIFLCREYTNKFGKVDTKRMIKESRELFEELGVEIDPEIEVSGLTTSQKQLLEISKALFFKAKLLILDEPTTALNNSEIEHLFHIIERLKESGTAFIFISHKMPEIFRISDSYTIFRNGEFIDSGKISEADTDTIIQKMVGENYSSGEIYEPRQKGEAVLKLENLSGEGFCDVSFEVKKGEIIGLTGLQGAGSSELLQCMFGATPAYGGNMYVNGNCVPHHSIQAAMKNKVAMLPANRKENSVVPDMSILENMYLAEHVLSKKKPCISKKQEEKKYQNFKDILNIKAADSADFITSLSGGNQQKVFLARWLDTDADILLLDNPTQGIDIGAKAEIYRLILKLASEGKTILLNTLEIPEIKKVADRCIVFYNGKIAGSLAHSQIDETTVMSYATNAVQLEEVL</sequence>
<evidence type="ECO:0000313" key="10">
    <source>
        <dbReference type="EMBL" id="AEN96035.1"/>
    </source>
</evidence>
<evidence type="ECO:0000256" key="7">
    <source>
        <dbReference type="ARBA" id="ARBA00022967"/>
    </source>
</evidence>
<dbReference type="PANTHER" id="PTHR43790:SF9">
    <property type="entry name" value="GALACTOFURANOSE TRANSPORTER ATP-BINDING PROTEIN YTFR"/>
    <property type="match status" value="1"/>
</dbReference>
<gene>
    <name evidence="10" type="ordered locus">RHOM_04565</name>
</gene>
<keyword evidence="8" id="KW-0472">Membrane</keyword>
<keyword evidence="5" id="KW-0547">Nucleotide-binding</keyword>
<evidence type="ECO:0000256" key="6">
    <source>
        <dbReference type="ARBA" id="ARBA00022840"/>
    </source>
</evidence>
<dbReference type="GO" id="GO:0016887">
    <property type="term" value="F:ATP hydrolysis activity"/>
    <property type="evidence" value="ECO:0007669"/>
    <property type="project" value="InterPro"/>
</dbReference>
<keyword evidence="6 10" id="KW-0067">ATP-binding</keyword>
<keyword evidence="7" id="KW-1278">Translocase</keyword>
<dbReference type="InterPro" id="IPR003593">
    <property type="entry name" value="AAA+_ATPase"/>
</dbReference>
<dbReference type="PROSITE" id="PS00211">
    <property type="entry name" value="ABC_TRANSPORTER_1"/>
    <property type="match status" value="1"/>
</dbReference>
<dbReference type="GO" id="GO:0005524">
    <property type="term" value="F:ATP binding"/>
    <property type="evidence" value="ECO:0007669"/>
    <property type="project" value="UniProtKB-KW"/>
</dbReference>
<evidence type="ECO:0000256" key="5">
    <source>
        <dbReference type="ARBA" id="ARBA00022741"/>
    </source>
</evidence>
<feature type="domain" description="ABC transporter" evidence="9">
    <location>
        <begin position="264"/>
        <end position="506"/>
    </location>
</feature>
<dbReference type="CDD" id="cd03216">
    <property type="entry name" value="ABC_Carb_Monos_I"/>
    <property type="match status" value="1"/>
</dbReference>
<comment type="subcellular location">
    <subcellularLocation>
        <location evidence="1">Cell membrane</location>
        <topology evidence="1">Peripheral membrane protein</topology>
    </subcellularLocation>
</comment>
<dbReference type="AlphaFoldDB" id="G2T290"/>
<keyword evidence="4" id="KW-0677">Repeat</keyword>
<dbReference type="InterPro" id="IPR003439">
    <property type="entry name" value="ABC_transporter-like_ATP-bd"/>
</dbReference>
<dbReference type="Gene3D" id="3.40.50.300">
    <property type="entry name" value="P-loop containing nucleotide triphosphate hydrolases"/>
    <property type="match status" value="2"/>
</dbReference>
<dbReference type="Pfam" id="PF00005">
    <property type="entry name" value="ABC_tran"/>
    <property type="match status" value="2"/>
</dbReference>
<reference evidence="10 11" key="1">
    <citation type="journal article" date="2015" name="Genome Announc.">
        <title>Complete genome sequence of the human gut symbiont Roseburia hominis.</title>
        <authorList>
            <person name="Travis A.J."/>
            <person name="Kelly D."/>
            <person name="Flint H.J."/>
            <person name="Aminov R.I."/>
        </authorList>
    </citation>
    <scope>NUCLEOTIDE SEQUENCE [LARGE SCALE GENOMIC DNA]</scope>
    <source>
        <strain evidence="11">DSM 16839 / JCM 17582 / NCIMB 14029 / A2-183</strain>
    </source>
</reference>
<dbReference type="Proteomes" id="UP000008178">
    <property type="component" value="Chromosome"/>
</dbReference>
<dbReference type="GO" id="GO:0005886">
    <property type="term" value="C:plasma membrane"/>
    <property type="evidence" value="ECO:0007669"/>
    <property type="project" value="UniProtKB-SubCell"/>
</dbReference>
<dbReference type="CDD" id="cd03215">
    <property type="entry name" value="ABC_Carb_Monos_II"/>
    <property type="match status" value="1"/>
</dbReference>
<dbReference type="InterPro" id="IPR027417">
    <property type="entry name" value="P-loop_NTPase"/>
</dbReference>
<dbReference type="InterPro" id="IPR017871">
    <property type="entry name" value="ABC_transporter-like_CS"/>
</dbReference>
<dbReference type="InterPro" id="IPR050107">
    <property type="entry name" value="ABC_carbohydrate_import_ATPase"/>
</dbReference>
<dbReference type="PROSITE" id="PS50893">
    <property type="entry name" value="ABC_TRANSPORTER_2"/>
    <property type="match status" value="2"/>
</dbReference>
<dbReference type="EMBL" id="CP003040">
    <property type="protein sequence ID" value="AEN96035.1"/>
    <property type="molecule type" value="Genomic_DNA"/>
</dbReference>
<evidence type="ECO:0000259" key="9">
    <source>
        <dbReference type="PROSITE" id="PS50893"/>
    </source>
</evidence>